<protein>
    <submittedName>
        <fullName evidence="2">Sensory histidine kinase AtoS</fullName>
    </submittedName>
</protein>
<dbReference type="InterPro" id="IPR035965">
    <property type="entry name" value="PAS-like_dom_sf"/>
</dbReference>
<gene>
    <name evidence="2" type="ORF">GALL_190710</name>
</gene>
<dbReference type="Pfam" id="PF08448">
    <property type="entry name" value="PAS_4"/>
    <property type="match status" value="1"/>
</dbReference>
<feature type="domain" description="PAS" evidence="1">
    <location>
        <begin position="67"/>
        <end position="137"/>
    </location>
</feature>
<dbReference type="PROSITE" id="PS50112">
    <property type="entry name" value="PAS"/>
    <property type="match status" value="2"/>
</dbReference>
<proteinExistence type="predicted"/>
<accession>A0A1J5RRQ2</accession>
<dbReference type="GO" id="GO:0016301">
    <property type="term" value="F:kinase activity"/>
    <property type="evidence" value="ECO:0007669"/>
    <property type="project" value="UniProtKB-KW"/>
</dbReference>
<dbReference type="SUPFAM" id="SSF55785">
    <property type="entry name" value="PYP-like sensor domain (PAS domain)"/>
    <property type="match status" value="2"/>
</dbReference>
<sequence>MDDKTKIPNSLRSEAEARIDKEQMVLVNPQPGEELLHKLLHELQVHQVELQMQNDALRQAEIAMEESRDRYADLYDFAPIGYLTLSREGMINEINLTAADMLGVVRSKLIKRRFSQFVAEADRDRWYLHFGSVLKHDQRQRCELVFQREDGSHFSAQLDSLKVRNALGSEELEQAPGLHTPGGAFSVRIAVTDITERVQAETAVTEAREFAESIVDTVREPLIVLDDALKVVSVSRSFYQKFNVTPEDTVGRQIYELGKHQWDIPKLRELLETILPHNRVLEDFEVVHDFPGIGRRRMLLNARRLICKTGRTQLILLAMEDATERG</sequence>
<evidence type="ECO:0000313" key="2">
    <source>
        <dbReference type="EMBL" id="OIQ98976.1"/>
    </source>
</evidence>
<name>A0A1J5RRQ2_9ZZZZ</name>
<feature type="domain" description="PAS" evidence="1">
    <location>
        <begin position="207"/>
        <end position="278"/>
    </location>
</feature>
<dbReference type="InterPro" id="IPR000014">
    <property type="entry name" value="PAS"/>
</dbReference>
<reference evidence="2" key="1">
    <citation type="submission" date="2016-10" db="EMBL/GenBank/DDBJ databases">
        <title>Sequence of Gallionella enrichment culture.</title>
        <authorList>
            <person name="Poehlein A."/>
            <person name="Muehling M."/>
            <person name="Daniel R."/>
        </authorList>
    </citation>
    <scope>NUCLEOTIDE SEQUENCE</scope>
</reference>
<dbReference type="Gene3D" id="3.30.450.20">
    <property type="entry name" value="PAS domain"/>
    <property type="match status" value="2"/>
</dbReference>
<dbReference type="SMART" id="SM00091">
    <property type="entry name" value="PAS"/>
    <property type="match status" value="2"/>
</dbReference>
<keyword evidence="2" id="KW-0418">Kinase</keyword>
<dbReference type="CDD" id="cd00130">
    <property type="entry name" value="PAS"/>
    <property type="match status" value="2"/>
</dbReference>
<dbReference type="Pfam" id="PF13426">
    <property type="entry name" value="PAS_9"/>
    <property type="match status" value="1"/>
</dbReference>
<dbReference type="AlphaFoldDB" id="A0A1J5RRQ2"/>
<evidence type="ECO:0000259" key="1">
    <source>
        <dbReference type="PROSITE" id="PS50112"/>
    </source>
</evidence>
<comment type="caution">
    <text evidence="2">The sequence shown here is derived from an EMBL/GenBank/DDBJ whole genome shotgun (WGS) entry which is preliminary data.</text>
</comment>
<dbReference type="InterPro" id="IPR013656">
    <property type="entry name" value="PAS_4"/>
</dbReference>
<dbReference type="EMBL" id="MLJW01000112">
    <property type="protein sequence ID" value="OIQ98976.1"/>
    <property type="molecule type" value="Genomic_DNA"/>
</dbReference>
<organism evidence="2">
    <name type="scientific">mine drainage metagenome</name>
    <dbReference type="NCBI Taxonomy" id="410659"/>
    <lineage>
        <taxon>unclassified sequences</taxon>
        <taxon>metagenomes</taxon>
        <taxon>ecological metagenomes</taxon>
    </lineage>
</organism>
<keyword evidence="2" id="KW-0808">Transferase</keyword>
<dbReference type="NCBIfam" id="TIGR00229">
    <property type="entry name" value="sensory_box"/>
    <property type="match status" value="2"/>
</dbReference>